<evidence type="ECO:0000256" key="1">
    <source>
        <dbReference type="ARBA" id="ARBA00006484"/>
    </source>
</evidence>
<sequence length="265" mass="27409">MTQTALPRGRFALNDRVALVTGGASGIGRACAWALVEQGAMVVIADRNAEAADAVTTALREAGHQAQSLALDVTDAAAVKREIAALPARYGSLDILVHSAGVGAERLFLETTAEDWARITDINLNGTFHVAQASAACMVRQSYGRIVLISSVAGLRGGTGRAAYGATKGAMLALGKVMAVELAPYGVTTNMVAPGAIETELVARMHDAKTREAYLSGIPMRRYGTPEEVADTIAFLVSDAAAYVNGVELGIDGGFMAAGVMKEAG</sequence>
<dbReference type="InterPro" id="IPR057326">
    <property type="entry name" value="KR_dom"/>
</dbReference>
<dbReference type="PRINTS" id="PR00081">
    <property type="entry name" value="GDHRDH"/>
</dbReference>
<dbReference type="PRINTS" id="PR00080">
    <property type="entry name" value="SDRFAMILY"/>
</dbReference>
<dbReference type="InterPro" id="IPR036291">
    <property type="entry name" value="NAD(P)-bd_dom_sf"/>
</dbReference>
<accession>A0ABU0W1A6</accession>
<organism evidence="3 4">
    <name type="scientific">Pseudogemmobacter lacusdianii</name>
    <dbReference type="NCBI Taxonomy" id="3069608"/>
    <lineage>
        <taxon>Bacteria</taxon>
        <taxon>Pseudomonadati</taxon>
        <taxon>Pseudomonadota</taxon>
        <taxon>Alphaproteobacteria</taxon>
        <taxon>Rhodobacterales</taxon>
        <taxon>Paracoccaceae</taxon>
        <taxon>Pseudogemmobacter</taxon>
    </lineage>
</organism>
<evidence type="ECO:0000259" key="2">
    <source>
        <dbReference type="SMART" id="SM00822"/>
    </source>
</evidence>
<dbReference type="PANTHER" id="PTHR42879:SF2">
    <property type="entry name" value="3-OXOACYL-[ACYL-CARRIER-PROTEIN] REDUCTASE FABG"/>
    <property type="match status" value="1"/>
</dbReference>
<evidence type="ECO:0000313" key="3">
    <source>
        <dbReference type="EMBL" id="MDQ2067789.1"/>
    </source>
</evidence>
<gene>
    <name evidence="3" type="ORF">Q9295_15535</name>
</gene>
<feature type="domain" description="Ketoreductase" evidence="2">
    <location>
        <begin position="16"/>
        <end position="200"/>
    </location>
</feature>
<dbReference type="InterPro" id="IPR020904">
    <property type="entry name" value="Sc_DH/Rdtase_CS"/>
</dbReference>
<evidence type="ECO:0000313" key="4">
    <source>
        <dbReference type="Proteomes" id="UP001239680"/>
    </source>
</evidence>
<dbReference type="NCBIfam" id="NF009466">
    <property type="entry name" value="PRK12826.1-2"/>
    <property type="match status" value="1"/>
</dbReference>
<keyword evidence="4" id="KW-1185">Reference proteome</keyword>
<reference evidence="3 4" key="1">
    <citation type="submission" date="2023-08" db="EMBL/GenBank/DDBJ databases">
        <title>Characterization of two Paracoccaceae strains isolated from Phycosphere and proposal of Xinfangfangia lacusdiani sp. nov.</title>
        <authorList>
            <person name="Deng Y."/>
            <person name="Zhang Y.Q."/>
        </authorList>
    </citation>
    <scope>NUCLEOTIDE SEQUENCE [LARGE SCALE GENOMIC DNA]</scope>
    <source>
        <strain evidence="3 4">CPCC 101601</strain>
    </source>
</reference>
<protein>
    <submittedName>
        <fullName evidence="3">SDR family NAD(P)-dependent oxidoreductase</fullName>
    </submittedName>
</protein>
<proteinExistence type="inferred from homology"/>
<dbReference type="InterPro" id="IPR002347">
    <property type="entry name" value="SDR_fam"/>
</dbReference>
<dbReference type="Pfam" id="PF13561">
    <property type="entry name" value="adh_short_C2"/>
    <property type="match status" value="1"/>
</dbReference>
<dbReference type="InterPro" id="IPR050259">
    <property type="entry name" value="SDR"/>
</dbReference>
<dbReference type="SMART" id="SM00822">
    <property type="entry name" value="PKS_KR"/>
    <property type="match status" value="1"/>
</dbReference>
<comment type="similarity">
    <text evidence="1">Belongs to the short-chain dehydrogenases/reductases (SDR) family.</text>
</comment>
<dbReference type="RefSeq" id="WP_306681498.1">
    <property type="nucleotide sequence ID" value="NZ_JAVDBT010000016.1"/>
</dbReference>
<dbReference type="Proteomes" id="UP001239680">
    <property type="component" value="Unassembled WGS sequence"/>
</dbReference>
<dbReference type="NCBIfam" id="NF005559">
    <property type="entry name" value="PRK07231.1"/>
    <property type="match status" value="1"/>
</dbReference>
<comment type="caution">
    <text evidence="3">The sequence shown here is derived from an EMBL/GenBank/DDBJ whole genome shotgun (WGS) entry which is preliminary data.</text>
</comment>
<dbReference type="PROSITE" id="PS00061">
    <property type="entry name" value="ADH_SHORT"/>
    <property type="match status" value="1"/>
</dbReference>
<dbReference type="Gene3D" id="3.40.50.720">
    <property type="entry name" value="NAD(P)-binding Rossmann-like Domain"/>
    <property type="match status" value="1"/>
</dbReference>
<dbReference type="EMBL" id="JAVDBT010000016">
    <property type="protein sequence ID" value="MDQ2067789.1"/>
    <property type="molecule type" value="Genomic_DNA"/>
</dbReference>
<dbReference type="PANTHER" id="PTHR42879">
    <property type="entry name" value="3-OXOACYL-(ACYL-CARRIER-PROTEIN) REDUCTASE"/>
    <property type="match status" value="1"/>
</dbReference>
<name>A0ABU0W1A6_9RHOB</name>
<dbReference type="SUPFAM" id="SSF51735">
    <property type="entry name" value="NAD(P)-binding Rossmann-fold domains"/>
    <property type="match status" value="1"/>
</dbReference>